<accession>A0AAV7VQT2</accession>
<feature type="region of interest" description="Disordered" evidence="1">
    <location>
        <begin position="1"/>
        <end position="31"/>
    </location>
</feature>
<feature type="transmembrane region" description="Helical" evidence="2">
    <location>
        <begin position="34"/>
        <end position="56"/>
    </location>
</feature>
<keyword evidence="2" id="KW-0472">Membrane</keyword>
<evidence type="ECO:0000313" key="3">
    <source>
        <dbReference type="EMBL" id="KAJ1204048.1"/>
    </source>
</evidence>
<evidence type="ECO:0000313" key="4">
    <source>
        <dbReference type="Proteomes" id="UP001066276"/>
    </source>
</evidence>
<proteinExistence type="predicted"/>
<dbReference type="EMBL" id="JANPWB010000003">
    <property type="protein sequence ID" value="KAJ1204048.1"/>
    <property type="molecule type" value="Genomic_DNA"/>
</dbReference>
<sequence>MATPTRTKRRTRPLPLPSPRQPSQRESPLGQRRIAAAAAAVAAPHIVAAALLIAAATATRIAPRTSAHCCNRCRCGCTTYARYRSPRRGSHRNEDCPQDSGA</sequence>
<evidence type="ECO:0000256" key="2">
    <source>
        <dbReference type="SAM" id="Phobius"/>
    </source>
</evidence>
<feature type="compositionally biased region" description="Basic residues" evidence="1">
    <location>
        <begin position="1"/>
        <end position="12"/>
    </location>
</feature>
<reference evidence="3" key="1">
    <citation type="journal article" date="2022" name="bioRxiv">
        <title>Sequencing and chromosome-scale assembly of the giantPleurodeles waltlgenome.</title>
        <authorList>
            <person name="Brown T."/>
            <person name="Elewa A."/>
            <person name="Iarovenko S."/>
            <person name="Subramanian E."/>
            <person name="Araus A.J."/>
            <person name="Petzold A."/>
            <person name="Susuki M."/>
            <person name="Suzuki K.-i.T."/>
            <person name="Hayashi T."/>
            <person name="Toyoda A."/>
            <person name="Oliveira C."/>
            <person name="Osipova E."/>
            <person name="Leigh N.D."/>
            <person name="Simon A."/>
            <person name="Yun M.H."/>
        </authorList>
    </citation>
    <scope>NUCLEOTIDE SEQUENCE</scope>
    <source>
        <strain evidence="3">20211129_DDA</strain>
        <tissue evidence="3">Liver</tissue>
    </source>
</reference>
<keyword evidence="2" id="KW-1133">Transmembrane helix</keyword>
<name>A0AAV7VQT2_PLEWA</name>
<dbReference type="AlphaFoldDB" id="A0AAV7VQT2"/>
<keyword evidence="4" id="KW-1185">Reference proteome</keyword>
<gene>
    <name evidence="3" type="ORF">NDU88_007829</name>
</gene>
<keyword evidence="2" id="KW-0812">Transmembrane</keyword>
<protein>
    <submittedName>
        <fullName evidence="3">Uncharacterized protein</fullName>
    </submittedName>
</protein>
<comment type="caution">
    <text evidence="3">The sequence shown here is derived from an EMBL/GenBank/DDBJ whole genome shotgun (WGS) entry which is preliminary data.</text>
</comment>
<dbReference type="Proteomes" id="UP001066276">
    <property type="component" value="Chromosome 2_1"/>
</dbReference>
<organism evidence="3 4">
    <name type="scientific">Pleurodeles waltl</name>
    <name type="common">Iberian ribbed newt</name>
    <dbReference type="NCBI Taxonomy" id="8319"/>
    <lineage>
        <taxon>Eukaryota</taxon>
        <taxon>Metazoa</taxon>
        <taxon>Chordata</taxon>
        <taxon>Craniata</taxon>
        <taxon>Vertebrata</taxon>
        <taxon>Euteleostomi</taxon>
        <taxon>Amphibia</taxon>
        <taxon>Batrachia</taxon>
        <taxon>Caudata</taxon>
        <taxon>Salamandroidea</taxon>
        <taxon>Salamandridae</taxon>
        <taxon>Pleurodelinae</taxon>
        <taxon>Pleurodeles</taxon>
    </lineage>
</organism>
<evidence type="ECO:0000256" key="1">
    <source>
        <dbReference type="SAM" id="MobiDB-lite"/>
    </source>
</evidence>